<dbReference type="FunCoup" id="D4H2D4">
    <property type="interactions" value="240"/>
</dbReference>
<protein>
    <submittedName>
        <fullName evidence="8">Methyl-accepting chemotaxis sensory transducer</fullName>
    </submittedName>
</protein>
<dbReference type="GO" id="GO:0007165">
    <property type="term" value="P:signal transduction"/>
    <property type="evidence" value="ECO:0007669"/>
    <property type="project" value="UniProtKB-KW"/>
</dbReference>
<dbReference type="RefSeq" id="WP_013011428.1">
    <property type="nucleotide sequence ID" value="NC_013943.1"/>
</dbReference>
<evidence type="ECO:0000256" key="5">
    <source>
        <dbReference type="SAM" id="Phobius"/>
    </source>
</evidence>
<name>D4H2D4_DENA2</name>
<feature type="domain" description="HAMP" evidence="7">
    <location>
        <begin position="209"/>
        <end position="261"/>
    </location>
</feature>
<gene>
    <name evidence="8" type="ordered locus">Dacet_2163</name>
</gene>
<evidence type="ECO:0000259" key="6">
    <source>
        <dbReference type="PROSITE" id="PS50111"/>
    </source>
</evidence>
<dbReference type="SMART" id="SM00304">
    <property type="entry name" value="HAMP"/>
    <property type="match status" value="1"/>
</dbReference>
<keyword evidence="2 4" id="KW-0807">Transducer</keyword>
<sequence length="538" mass="58832">MFRVKIRTRIIGGFVGLSVLIMLLSIYNIFTTNRSLQQLKLLKIETVDQTLLLMELNLDVVQIQQWLTDVSATRGAEGYDDGFDEARTYYEHSGELIAKLSKNASMPGMKGTLAGIKREIDDFYRVGKQMAEVYVSSGHIAGNEFMGQFDPYAEKLGNSINQIVLKHKQHLEKALEDLTDKQGQVMMMSVLFGAFALLVAGILSFVITKSVLSPLFLFRQSFMKGASGDLTTQVDYSEENEIGELSDSFNSFTRSLRKLVQTQKETIISITENSSTLSSASEEFSVTFGQQSAEISNIAASMTMLSNSSQDIIGRLDGMTGLVESTNNETGQAFDHLEEVINKTEEISSDTAQLADVMVRLVDSSSEIENILHVINDIAEQTNLLALNAAIEAARAGDAGRGFAVVADEVRKLAERTQKATGEVEGIVSHLMNDTASAKESMEVSVAKVEEGMSLIRNLESFYKRVSDNMQTINSEQRIISEGMSDSAKNIEMVDYSIQGISASIQEASSAVVQIAEAAAGLQDNAASLSDHSDSFKI</sequence>
<dbReference type="Proteomes" id="UP000002012">
    <property type="component" value="Chromosome"/>
</dbReference>
<evidence type="ECO:0000259" key="7">
    <source>
        <dbReference type="PROSITE" id="PS50885"/>
    </source>
</evidence>
<evidence type="ECO:0000256" key="3">
    <source>
        <dbReference type="ARBA" id="ARBA00029447"/>
    </source>
</evidence>
<evidence type="ECO:0000313" key="8">
    <source>
        <dbReference type="EMBL" id="ADD68925.1"/>
    </source>
</evidence>
<dbReference type="CDD" id="cd11386">
    <property type="entry name" value="MCP_signal"/>
    <property type="match status" value="1"/>
</dbReference>
<dbReference type="PaxDb" id="522772-Dacet_2163"/>
<dbReference type="SUPFAM" id="SSF58104">
    <property type="entry name" value="Methyl-accepting chemotaxis protein (MCP) signaling domain"/>
    <property type="match status" value="1"/>
</dbReference>
<keyword evidence="5" id="KW-1133">Transmembrane helix</keyword>
<dbReference type="PANTHER" id="PTHR32089">
    <property type="entry name" value="METHYL-ACCEPTING CHEMOTAXIS PROTEIN MCPB"/>
    <property type="match status" value="1"/>
</dbReference>
<keyword evidence="5" id="KW-0812">Transmembrane</keyword>
<dbReference type="OrthoDB" id="2168386at2"/>
<dbReference type="eggNOG" id="COG0840">
    <property type="taxonomic scope" value="Bacteria"/>
</dbReference>
<comment type="subcellular location">
    <subcellularLocation>
        <location evidence="1">Membrane</location>
    </subcellularLocation>
</comment>
<evidence type="ECO:0000256" key="4">
    <source>
        <dbReference type="PROSITE-ProRule" id="PRU00284"/>
    </source>
</evidence>
<dbReference type="CDD" id="cd06225">
    <property type="entry name" value="HAMP"/>
    <property type="match status" value="1"/>
</dbReference>
<evidence type="ECO:0000313" key="9">
    <source>
        <dbReference type="Proteomes" id="UP000002012"/>
    </source>
</evidence>
<proteinExistence type="inferred from homology"/>
<dbReference type="KEGG" id="dap:Dacet_2163"/>
<dbReference type="PANTHER" id="PTHR32089:SF112">
    <property type="entry name" value="LYSOZYME-LIKE PROTEIN-RELATED"/>
    <property type="match status" value="1"/>
</dbReference>
<dbReference type="PROSITE" id="PS50885">
    <property type="entry name" value="HAMP"/>
    <property type="match status" value="1"/>
</dbReference>
<feature type="transmembrane region" description="Helical" evidence="5">
    <location>
        <begin position="185"/>
        <end position="207"/>
    </location>
</feature>
<comment type="similarity">
    <text evidence="3">Belongs to the methyl-accepting chemotaxis (MCP) protein family.</text>
</comment>
<evidence type="ECO:0000256" key="1">
    <source>
        <dbReference type="ARBA" id="ARBA00004370"/>
    </source>
</evidence>
<dbReference type="Gene3D" id="1.10.287.950">
    <property type="entry name" value="Methyl-accepting chemotaxis protein"/>
    <property type="match status" value="1"/>
</dbReference>
<dbReference type="Pfam" id="PF00015">
    <property type="entry name" value="MCPsignal"/>
    <property type="match status" value="1"/>
</dbReference>
<dbReference type="AlphaFoldDB" id="D4H2D4"/>
<feature type="transmembrane region" description="Helical" evidence="5">
    <location>
        <begin position="6"/>
        <end position="30"/>
    </location>
</feature>
<reference evidence="8 9" key="1">
    <citation type="journal article" date="2010" name="Stand. Genomic Sci.">
        <title>Complete genome sequence of Denitrovibrio acetiphilus type strain (N2460).</title>
        <authorList>
            <person name="Kiss H."/>
            <person name="Lang E."/>
            <person name="Lapidus A."/>
            <person name="Copeland A."/>
            <person name="Nolan M."/>
            <person name="Glavina Del Rio T."/>
            <person name="Chen F."/>
            <person name="Lucas S."/>
            <person name="Tice H."/>
            <person name="Cheng J.F."/>
            <person name="Han C."/>
            <person name="Goodwin L."/>
            <person name="Pitluck S."/>
            <person name="Liolios K."/>
            <person name="Pati A."/>
            <person name="Ivanova N."/>
            <person name="Mavromatis K."/>
            <person name="Chen A."/>
            <person name="Palaniappan K."/>
            <person name="Land M."/>
            <person name="Hauser L."/>
            <person name="Chang Y.J."/>
            <person name="Jeffries C.D."/>
            <person name="Detter J.C."/>
            <person name="Brettin T."/>
            <person name="Spring S."/>
            <person name="Rohde M."/>
            <person name="Goker M."/>
            <person name="Woyke T."/>
            <person name="Bristow J."/>
            <person name="Eisen J.A."/>
            <person name="Markowitz V."/>
            <person name="Hugenholtz P."/>
            <person name="Kyrpides N.C."/>
            <person name="Klenk H.P."/>
        </authorList>
    </citation>
    <scope>NUCLEOTIDE SEQUENCE [LARGE SCALE GENOMIC DNA]</scope>
    <source>
        <strain evidence="9">DSM 12809 / NBRC 114555 / N2460</strain>
    </source>
</reference>
<dbReference type="InterPro" id="IPR003660">
    <property type="entry name" value="HAMP_dom"/>
</dbReference>
<dbReference type="EMBL" id="CP001968">
    <property type="protein sequence ID" value="ADD68925.1"/>
    <property type="molecule type" value="Genomic_DNA"/>
</dbReference>
<evidence type="ECO:0000256" key="2">
    <source>
        <dbReference type="ARBA" id="ARBA00023224"/>
    </source>
</evidence>
<dbReference type="HOGENOM" id="CLU_000445_107_27_0"/>
<dbReference type="InterPro" id="IPR004089">
    <property type="entry name" value="MCPsignal_dom"/>
</dbReference>
<feature type="domain" description="Methyl-accepting transducer" evidence="6">
    <location>
        <begin position="266"/>
        <end position="516"/>
    </location>
</feature>
<dbReference type="PROSITE" id="PS50111">
    <property type="entry name" value="CHEMOTAXIS_TRANSDUC_2"/>
    <property type="match status" value="1"/>
</dbReference>
<organism evidence="8 9">
    <name type="scientific">Denitrovibrio acetiphilus (strain DSM 12809 / NBRC 114555 / N2460)</name>
    <dbReference type="NCBI Taxonomy" id="522772"/>
    <lineage>
        <taxon>Bacteria</taxon>
        <taxon>Pseudomonadati</taxon>
        <taxon>Deferribacterota</taxon>
        <taxon>Deferribacteres</taxon>
        <taxon>Deferribacterales</taxon>
        <taxon>Geovibrionaceae</taxon>
        <taxon>Denitrovibrio</taxon>
    </lineage>
</organism>
<dbReference type="GO" id="GO:0006935">
    <property type="term" value="P:chemotaxis"/>
    <property type="evidence" value="ECO:0007669"/>
    <property type="project" value="UniProtKB-ARBA"/>
</dbReference>
<keyword evidence="9" id="KW-1185">Reference proteome</keyword>
<keyword evidence="5" id="KW-0472">Membrane</keyword>
<dbReference type="Pfam" id="PF00672">
    <property type="entry name" value="HAMP"/>
    <property type="match status" value="1"/>
</dbReference>
<dbReference type="GO" id="GO:0016020">
    <property type="term" value="C:membrane"/>
    <property type="evidence" value="ECO:0007669"/>
    <property type="project" value="UniProtKB-SubCell"/>
</dbReference>
<accession>D4H2D4</accession>
<dbReference type="STRING" id="522772.Dacet_2163"/>
<dbReference type="InParanoid" id="D4H2D4"/>
<dbReference type="FunFam" id="1.10.287.950:FF:000001">
    <property type="entry name" value="Methyl-accepting chemotaxis sensory transducer"/>
    <property type="match status" value="1"/>
</dbReference>
<dbReference type="SMART" id="SM00283">
    <property type="entry name" value="MA"/>
    <property type="match status" value="1"/>
</dbReference>